<sequence>MSSALEPSPAYLPALIDKTSMDLYNGVLAALMALPASFSFPHPISGVRATDLFNLNSLIGAAIEDQVVEALNRSRSVWDPDHNWDECVFERRSQSFPDVRLVRRALAGEEVVLGIELKGWYTLSKERVPSFRYQVAPNACAPMDVLCVVPWYLDNAVSGEAKVLTPWIVQARYAAEWRDYWWTELRTSKDDEIRKGIDYPTNVKPYPSKSEMAHAVPRNDSGGNFGRLPRCRPLMDAFIQETLAEEVLGIALADWVSFIALHTDGADAEIITRELARKLAERQGATSDLKAERALALLKELVDVLGL</sequence>
<proteinExistence type="predicted"/>
<comment type="caution">
    <text evidence="1">The sequence shown here is derived from an EMBL/GenBank/DDBJ whole genome shotgun (WGS) entry which is preliminary data.</text>
</comment>
<dbReference type="AlphaFoldDB" id="A0A7C8FWQ4"/>
<dbReference type="Proteomes" id="UP000479639">
    <property type="component" value="Unassembled WGS sequence"/>
</dbReference>
<accession>A0A7C8FWQ4</accession>
<reference evidence="1 2" key="1">
    <citation type="submission" date="2019-09" db="EMBL/GenBank/DDBJ databases">
        <title>Whole genome shotgun sequencing (WGS) of Ellagibacter isourolithinifaciens DSM 104140(T) and Adlercreutzia muris DSM 29508(T).</title>
        <authorList>
            <person name="Stoll D.A."/>
            <person name="Danylec N."/>
            <person name="Huch M."/>
        </authorList>
    </citation>
    <scope>NUCLEOTIDE SEQUENCE [LARGE SCALE GENOMIC DNA]</scope>
    <source>
        <strain evidence="1 2">DSM 29508</strain>
    </source>
</reference>
<name>A0A7C8FWQ4_9ACTN</name>
<evidence type="ECO:0000313" key="1">
    <source>
        <dbReference type="EMBL" id="KAB1651122.1"/>
    </source>
</evidence>
<dbReference type="EMBL" id="WAJS01000005">
    <property type="protein sequence ID" value="KAB1651122.1"/>
    <property type="molecule type" value="Genomic_DNA"/>
</dbReference>
<evidence type="ECO:0000313" key="2">
    <source>
        <dbReference type="Proteomes" id="UP000479639"/>
    </source>
</evidence>
<organism evidence="1 2">
    <name type="scientific">Adlercreutzia muris</name>
    <dbReference type="NCBI Taxonomy" id="1796610"/>
    <lineage>
        <taxon>Bacteria</taxon>
        <taxon>Bacillati</taxon>
        <taxon>Actinomycetota</taxon>
        <taxon>Coriobacteriia</taxon>
        <taxon>Eggerthellales</taxon>
        <taxon>Eggerthellaceae</taxon>
        <taxon>Adlercreutzia</taxon>
    </lineage>
</organism>
<dbReference type="RefSeq" id="WP_151429825.1">
    <property type="nucleotide sequence ID" value="NZ_JANJZI010000009.1"/>
</dbReference>
<keyword evidence="2" id="KW-1185">Reference proteome</keyword>
<gene>
    <name evidence="1" type="ORF">F8D48_02440</name>
</gene>
<protein>
    <submittedName>
        <fullName evidence="1">Uncharacterized protein</fullName>
    </submittedName>
</protein>